<keyword evidence="1" id="KW-0479">Metal-binding</keyword>
<feature type="domain" description="C2H2-type" evidence="3">
    <location>
        <begin position="2725"/>
        <end position="2748"/>
    </location>
</feature>
<evidence type="ECO:0000259" key="3">
    <source>
        <dbReference type="PROSITE" id="PS50157"/>
    </source>
</evidence>
<feature type="region of interest" description="Disordered" evidence="2">
    <location>
        <begin position="1"/>
        <end position="34"/>
    </location>
</feature>
<dbReference type="InterPro" id="IPR036691">
    <property type="entry name" value="Endo/exonu/phosph_ase_sf"/>
</dbReference>
<dbReference type="InterPro" id="IPR013087">
    <property type="entry name" value="Znf_C2H2_type"/>
</dbReference>
<feature type="compositionally biased region" description="Low complexity" evidence="2">
    <location>
        <begin position="490"/>
        <end position="504"/>
    </location>
</feature>
<dbReference type="GO" id="GO:0004523">
    <property type="term" value="F:RNA-DNA hybrid ribonuclease activity"/>
    <property type="evidence" value="ECO:0007669"/>
    <property type="project" value="InterPro"/>
</dbReference>
<proteinExistence type="predicted"/>
<evidence type="ECO:0000256" key="2">
    <source>
        <dbReference type="SAM" id="MobiDB-lite"/>
    </source>
</evidence>
<gene>
    <name evidence="5" type="ORF">AK812_SmicGene41787</name>
</gene>
<dbReference type="InterPro" id="IPR012337">
    <property type="entry name" value="RNaseH-like_sf"/>
</dbReference>
<dbReference type="Pfam" id="PF03372">
    <property type="entry name" value="Exo_endo_phos"/>
    <property type="match status" value="1"/>
</dbReference>
<feature type="region of interest" description="Disordered" evidence="2">
    <location>
        <begin position="410"/>
        <end position="511"/>
    </location>
</feature>
<dbReference type="SUPFAM" id="SSF56219">
    <property type="entry name" value="DNase I-like"/>
    <property type="match status" value="1"/>
</dbReference>
<reference evidence="5 6" key="1">
    <citation type="submission" date="2016-02" db="EMBL/GenBank/DDBJ databases">
        <title>Genome analysis of coral dinoflagellate symbionts highlights evolutionary adaptations to a symbiotic lifestyle.</title>
        <authorList>
            <person name="Aranda M."/>
            <person name="Li Y."/>
            <person name="Liew Y.J."/>
            <person name="Baumgarten S."/>
            <person name="Simakov O."/>
            <person name="Wilson M."/>
            <person name="Piel J."/>
            <person name="Ashoor H."/>
            <person name="Bougouffa S."/>
            <person name="Bajic V.B."/>
            <person name="Ryu T."/>
            <person name="Ravasi T."/>
            <person name="Bayer T."/>
            <person name="Micklem G."/>
            <person name="Kim H."/>
            <person name="Bhak J."/>
            <person name="Lajeunesse T.C."/>
            <person name="Voolstra C.R."/>
        </authorList>
    </citation>
    <scope>NUCLEOTIDE SEQUENCE [LARGE SCALE GENOMIC DNA]</scope>
    <source>
        <strain evidence="5 6">CCMP2467</strain>
    </source>
</reference>
<comment type="caution">
    <text evidence="5">The sequence shown here is derived from an EMBL/GenBank/DDBJ whole genome shotgun (WGS) entry which is preliminary data.</text>
</comment>
<feature type="domain" description="RNase H type-1" evidence="4">
    <location>
        <begin position="1483"/>
        <end position="1636"/>
    </location>
</feature>
<dbReference type="InterPro" id="IPR005135">
    <property type="entry name" value="Endo/exonuclease/phosphatase"/>
</dbReference>
<dbReference type="GO" id="GO:0008270">
    <property type="term" value="F:zinc ion binding"/>
    <property type="evidence" value="ECO:0007669"/>
    <property type="project" value="UniProtKB-KW"/>
</dbReference>
<evidence type="ECO:0008006" key="7">
    <source>
        <dbReference type="Google" id="ProtNLM"/>
    </source>
</evidence>
<sequence length="3056" mass="335585">MTRAPQPGDPPGAPYTQRRPHLIPPEELTPHVGTCPHTLVNSLRRDLDGDEPRLLPLDAATLPSADDSNPDSGSEWLGAYLLAPHYKTLTLAIRPPEHSMRSALDLLLDRSPDIPGAFFDTVLPLRPQRFGGIGSFVRFSSTVRNTGVGGQAVVVLDLTRVGGQYFAAVLAKELAYQTLIDYIVPLTSCHDVALSVFIGYRTRRWPESALVTLRDGDVITVLRQEYEASPPIRAEDLFNTGTKWRFPRDIPRFTYGESLCVLHRDRRYLLPEHHHYGMTSVAYIAEKLRLDPHKTVMCSFPTPDLEVQGELATSLVAVAEVPSPANTGVSRDAACDLFVLLDPRPYGLKPQFLFLHHNVVHIPTIIALLGLSTSPATRVGVSGGDVRGDKVHVHGNTTLLLFPELRPFDESEADSSTSTPTRRASLWDESEPPASAAQEDDWGEPRGPTFEGVTVVDPSLPPGQGWNEGVEAEPPAVLPDTTTPLRDVGAAPDDASATSSPRPALAAPQEAVSPPSATGLFAAVRIQALVYVPDFVPEVVDLNIEVPQALPAFLESLQAARLAYQSASFPVLFPATPQPASAFAILVAGPMWQQFTTVVLFDCLDYDGTLFAKSVHQRLSRESLLLAAGIPPDAAVHVYLRGSLHHLHLDQRVALENGDTIQIIRRGSLLGECSSLEDKLASTDQWDPHAALPGPRSHFNGCFQMLSEGQPFPFRIAPGGHSSFKRDIAQVLGSQEHRLTLKTSVPRIVDAFPFGHWATGVIVATEALSRVPFPPARALESRHILILDQRRILRGFAWRLVSNQIVFVQAIIDLYADLCPYRHTVLVHGAPTDQRDGQPVFLIQHGQVLVVEFRPVTDSGDVPASPWSDHAQHVPGTQQSDPGNDAPAGSGNGPPPAADSTGGARTRSRTPRQHALSHTSKPVACASFRADSSCPAIKWSLDLLQHAHPVGHPDLTPDFWKLPCPAFICNTAHAFAWLAANPSRLWDGTADLAVFQPCPSLQFSLWGIDAMPRSCKQTPGCYTTKLLQDPATADATDTAINAARTATRLLGEEWPMPPFRWPDEPAQDVDLEPHFLTEGESLIIDIVVCLLTPDYTPEQLDLTVELPQTVPDLVDLVQFCRDKDRSSLFPALVEVIPQPDPGWGLLLATPAWVHNQAILCFDLSLFDGRIFAVAAPFLADCQLLLALAGLAPTSEVEIYVLDNGYCVAGPDGPVLYRLHADGNAELLSVPRTEKSMSHGMACYLSGTPGTLDMGLSSTRLAGTFNRVPIRTAVACALLFPTGSASHLSCSASLGVVLGGDIVTAMQIPSLSVDGTCQHTSQAVSAAVGNEILRPVPTPCRWRNHGHELPGVATEGWASSTPATELEDSPSHEAHLITLLEEAVIDDDTWAFLAATLLETLVEHFIDPPDEVACCHPLSLSKYLPSVPVHDLTAATVDFGSFFATAGRLVFPGSWLLERTLPRHVLCDAAAWHLYEGCPRELPCITAMQIFTDGSYNGQWASWAFAAIDTTADVPHLHGWAAGRVAVHDSEPGFVGAHSHTPLSGEQTALLWAIIWALQLPPGIELTFFSDCQVALRQATGRYGAQVSCRLPACLRHLFQALVSARPGFGADITHVRSHQGTTANELVDRLAKSVNQDGLSGGPSPSHLLLAQQWCLSPQLPWLWLAFEAMRCPQNRPLFTGTYLSDRHPHDLTFQPTRVLCRDFFGLPAATSASTTPAALCGALCVFNLNTQTLEGDVPASQPQIAEDAHFLGKAAFLREQFEYYGAHVVALQEARAPADGMFVSATHIRLCTGRDKQGNFGVELWLSRLRPFAWIGQTAVHFNPAHLLVLCSSPRELFVRYCRGSLRILFVSVHGPVATCPSRESWWQAFRQKVERFCHGSQVVILGDLNIHFDDPIAGHVGDKVFPTKHALPEGFQNLLVRHGLWIPSTFTQCHPHEHVTWVPPSGGPGARLDYAVLPRSWQVRDGDSQVFHALDWGQAHVDHFALRTFVQFRGLGVMSTCATRPAYDREAMLTEDGRSTLKHIFASTPQPDWSSNVHEHFAVIQKHVVNALSVAFPPVKRHCRASHFSADTWQLRQRRVWLRRQITRLRHLGRSFGPRCALSCLRYGGRFLVRAIAHLLRNGRALLVLAAHVTELRDTKRTLRQAIRRDVSSRIHYAANTAATSGTGSVVSRLHSILAPAARKTKPPRRLPGLTLADGTPATEPADVEAAWVAHFSGIENGTQRPPEELVASCLEFQRKRPLDMVDFLPQELPTRSELEAAFRDTMLHRAYGVDGIPAEALHAVPGAAAAAFFPVVLKASLRLAEPVQFKGGSLFAIWKGTTVTQTGIGTRPGDNLADIIFSFVFARVLHQIRQCIADHQALTELPWHPDMLDNLWEVTDPSRETLTVLDSTWMDDAAFVLRHANAHSLIGNLNFAAGALLDSCLGRALLPNLDRGKTEAVVSLQGSGSRALRAQLFREDLPTIPADSRLWPDAHVRLVAQYRHLGGVIHHTGELQREVKLRTALAWQAFNKRRKQVFGSPTVARTDKVLLFDSLVLSVLLYGAGSWCSVEDKALSLLATTYHHMVASMLRPQYKVEEARHLGPARVLALAGLPSMPVLIHLARLLHLSSCVTVGIKEFWALAHAEGTWLRLARDSLCWLRELVVPKTDCQDWDCLWPLWVTMIRYRPGTWKRLLRTAQARAVRRETWQSSQQNLLGLLSRQLQIQGGLLICPPPPQWDRRYCCAPCGKVFATKQRWSVHAFKTHGRVATGRGQGHRQAEDPHGTQAPVLQAEGPALPPYQLTWIDEPERPIAEILDCLSHVLDDLGELSEEELWRRLHITFSCVCAETTRLRLTAEVFAQHLCCSPPPIVDTARLVRAIEWIASSDIVEWLVPAPSVDPAPLTTFRDSELVLGMLEVSHICLAQPIVSRDDCVWVIVGPASWCTDQEQTHTPSVRYTIEECLQTFASGACPAFFDGPFDSVGFLICVDTWLGFQPLPDPLLPAKAFRTILDKEVLYGDLSRLALRLWGLGVPASLFFPDSASHALAPLPELGSLEQGLQAGRRFLRNQWAHW</sequence>
<evidence type="ECO:0000313" key="6">
    <source>
        <dbReference type="Proteomes" id="UP000186817"/>
    </source>
</evidence>
<dbReference type="PROSITE" id="PS50157">
    <property type="entry name" value="ZINC_FINGER_C2H2_2"/>
    <property type="match status" value="1"/>
</dbReference>
<dbReference type="Proteomes" id="UP000186817">
    <property type="component" value="Unassembled WGS sequence"/>
</dbReference>
<dbReference type="SUPFAM" id="SSF53098">
    <property type="entry name" value="Ribonuclease H-like"/>
    <property type="match status" value="1"/>
</dbReference>
<keyword evidence="1" id="KW-0863">Zinc-finger</keyword>
<dbReference type="InterPro" id="IPR036397">
    <property type="entry name" value="RNaseH_sf"/>
</dbReference>
<organism evidence="5 6">
    <name type="scientific">Symbiodinium microadriaticum</name>
    <name type="common">Dinoflagellate</name>
    <name type="synonym">Zooxanthella microadriatica</name>
    <dbReference type="NCBI Taxonomy" id="2951"/>
    <lineage>
        <taxon>Eukaryota</taxon>
        <taxon>Sar</taxon>
        <taxon>Alveolata</taxon>
        <taxon>Dinophyceae</taxon>
        <taxon>Suessiales</taxon>
        <taxon>Symbiodiniaceae</taxon>
        <taxon>Symbiodinium</taxon>
    </lineage>
</organism>
<evidence type="ECO:0000313" key="5">
    <source>
        <dbReference type="EMBL" id="OLP78085.1"/>
    </source>
</evidence>
<protein>
    <recommendedName>
        <fullName evidence="7">RNase H type-1 domain-containing protein</fullName>
    </recommendedName>
</protein>
<feature type="region of interest" description="Disordered" evidence="2">
    <location>
        <begin position="51"/>
        <end position="70"/>
    </location>
</feature>
<dbReference type="OrthoDB" id="412050at2759"/>
<evidence type="ECO:0000259" key="4">
    <source>
        <dbReference type="PROSITE" id="PS50879"/>
    </source>
</evidence>
<dbReference type="Gene3D" id="3.60.10.10">
    <property type="entry name" value="Endonuclease/exonuclease/phosphatase"/>
    <property type="match status" value="1"/>
</dbReference>
<dbReference type="EMBL" id="LSRX01001665">
    <property type="protein sequence ID" value="OLP78085.1"/>
    <property type="molecule type" value="Genomic_DNA"/>
</dbReference>
<evidence type="ECO:0000256" key="1">
    <source>
        <dbReference type="PROSITE-ProRule" id="PRU00042"/>
    </source>
</evidence>
<accession>A0A1Q9C5A8</accession>
<dbReference type="InterPro" id="IPR002156">
    <property type="entry name" value="RNaseH_domain"/>
</dbReference>
<dbReference type="PROSITE" id="PS00028">
    <property type="entry name" value="ZINC_FINGER_C2H2_1"/>
    <property type="match status" value="1"/>
</dbReference>
<dbReference type="Gene3D" id="3.30.420.10">
    <property type="entry name" value="Ribonuclease H-like superfamily/Ribonuclease H"/>
    <property type="match status" value="1"/>
</dbReference>
<feature type="region of interest" description="Disordered" evidence="2">
    <location>
        <begin position="860"/>
        <end position="919"/>
    </location>
</feature>
<dbReference type="GO" id="GO:0003676">
    <property type="term" value="F:nucleic acid binding"/>
    <property type="evidence" value="ECO:0007669"/>
    <property type="project" value="InterPro"/>
</dbReference>
<dbReference type="PROSITE" id="PS50879">
    <property type="entry name" value="RNASE_H_1"/>
    <property type="match status" value="1"/>
</dbReference>
<keyword evidence="6" id="KW-1185">Reference proteome</keyword>
<name>A0A1Q9C5A8_SYMMI</name>
<keyword evidence="1" id="KW-0862">Zinc</keyword>